<evidence type="ECO:0000256" key="1">
    <source>
        <dbReference type="SAM" id="MobiDB-lite"/>
    </source>
</evidence>
<proteinExistence type="predicted"/>
<feature type="compositionally biased region" description="Gly residues" evidence="1">
    <location>
        <begin position="33"/>
        <end position="45"/>
    </location>
</feature>
<dbReference type="AlphaFoldDB" id="A0A6A3KPP0"/>
<protein>
    <submittedName>
        <fullName evidence="2">Uncharacterized protein</fullName>
    </submittedName>
</protein>
<dbReference type="EMBL" id="QXFU01001235">
    <property type="protein sequence ID" value="KAE9007145.1"/>
    <property type="molecule type" value="Genomic_DNA"/>
</dbReference>
<comment type="caution">
    <text evidence="2">The sequence shown here is derived from an EMBL/GenBank/DDBJ whole genome shotgun (WGS) entry which is preliminary data.</text>
</comment>
<name>A0A6A3KPP0_9STRA</name>
<feature type="compositionally biased region" description="Low complexity" evidence="1">
    <location>
        <begin position="116"/>
        <end position="127"/>
    </location>
</feature>
<feature type="compositionally biased region" description="Low complexity" evidence="1">
    <location>
        <begin position="46"/>
        <end position="61"/>
    </location>
</feature>
<dbReference type="Proteomes" id="UP000435112">
    <property type="component" value="Unassembled WGS sequence"/>
</dbReference>
<evidence type="ECO:0000313" key="2">
    <source>
        <dbReference type="EMBL" id="KAE9007145.1"/>
    </source>
</evidence>
<sequence length="133" mass="13520">MSTFKAGTDNDNGRGVNDAPLHAPAQLLDAPPGEGGASGSGGAGGDTDTPPGQADDAPQPDSVAPDEAPPRKGTPVQGDTLPGSEAGLGAPTTGVDLSTINYPAWRPSRRWVSCWSPSRSSLRPQRSTFSKVN</sequence>
<evidence type="ECO:0000313" key="3">
    <source>
        <dbReference type="Proteomes" id="UP000435112"/>
    </source>
</evidence>
<feature type="region of interest" description="Disordered" evidence="1">
    <location>
        <begin position="114"/>
        <end position="133"/>
    </location>
</feature>
<reference evidence="2 3" key="1">
    <citation type="submission" date="2018-09" db="EMBL/GenBank/DDBJ databases">
        <title>Genomic investigation of the strawberry pathogen Phytophthora fragariae indicates pathogenicity is determined by transcriptional variation in three key races.</title>
        <authorList>
            <person name="Adams T.M."/>
            <person name="Armitage A.D."/>
            <person name="Sobczyk M.K."/>
            <person name="Bates H.J."/>
            <person name="Dunwell J.M."/>
            <person name="Nellist C.F."/>
            <person name="Harrison R.J."/>
        </authorList>
    </citation>
    <scope>NUCLEOTIDE SEQUENCE [LARGE SCALE GENOMIC DNA]</scope>
    <source>
        <strain evidence="2 3">SCRP324</strain>
    </source>
</reference>
<accession>A0A6A3KPP0</accession>
<gene>
    <name evidence="2" type="ORF">PR002_g16291</name>
</gene>
<organism evidence="2 3">
    <name type="scientific">Phytophthora rubi</name>
    <dbReference type="NCBI Taxonomy" id="129364"/>
    <lineage>
        <taxon>Eukaryota</taxon>
        <taxon>Sar</taxon>
        <taxon>Stramenopiles</taxon>
        <taxon>Oomycota</taxon>
        <taxon>Peronosporomycetes</taxon>
        <taxon>Peronosporales</taxon>
        <taxon>Peronosporaceae</taxon>
        <taxon>Phytophthora</taxon>
    </lineage>
</organism>
<feature type="region of interest" description="Disordered" evidence="1">
    <location>
        <begin position="1"/>
        <end position="98"/>
    </location>
</feature>